<dbReference type="PROSITE" id="PS51733">
    <property type="entry name" value="BPL_LPL_CATALYTIC"/>
    <property type="match status" value="1"/>
</dbReference>
<dbReference type="GO" id="GO:0005737">
    <property type="term" value="C:cytoplasm"/>
    <property type="evidence" value="ECO:0007669"/>
    <property type="project" value="TreeGrafter"/>
</dbReference>
<evidence type="ECO:0000313" key="4">
    <source>
        <dbReference type="Proteomes" id="UP000323930"/>
    </source>
</evidence>
<keyword evidence="4" id="KW-1185">Reference proteome</keyword>
<gene>
    <name evidence="3" type="ORF">FUA24_05210</name>
</gene>
<keyword evidence="1 3" id="KW-0436">Ligase</keyword>
<dbReference type="OrthoDB" id="9807064at2"/>
<reference evidence="3 4" key="1">
    <citation type="submission" date="2019-08" db="EMBL/GenBank/DDBJ databases">
        <title>Seonamhaeicola sediminis sp. nov., isolated from marine sediment.</title>
        <authorList>
            <person name="Cao W.R."/>
        </authorList>
    </citation>
    <scope>NUCLEOTIDE SEQUENCE [LARGE SCALE GENOMIC DNA]</scope>
    <source>
        <strain evidence="3 4">B011</strain>
    </source>
</reference>
<feature type="domain" description="BPL/LPL catalytic" evidence="2">
    <location>
        <begin position="1"/>
        <end position="177"/>
    </location>
</feature>
<dbReference type="SUPFAM" id="SSF55681">
    <property type="entry name" value="Class II aaRS and biotin synthetases"/>
    <property type="match status" value="1"/>
</dbReference>
<name>A0A5D0IQR3_9FLAO</name>
<dbReference type="Gene3D" id="3.30.930.10">
    <property type="entry name" value="Bira Bifunctional Protein, Domain 2"/>
    <property type="match status" value="1"/>
</dbReference>
<protein>
    <submittedName>
        <fullName evidence="3">Biotin--[acetyl-CoA-carboxylase] ligase</fullName>
        <ecNumber evidence="3">6.3.4.15</ecNumber>
    </submittedName>
</protein>
<evidence type="ECO:0000259" key="2">
    <source>
        <dbReference type="PROSITE" id="PS51733"/>
    </source>
</evidence>
<comment type="caution">
    <text evidence="3">The sequence shown here is derived from an EMBL/GenBank/DDBJ whole genome shotgun (WGS) entry which is preliminary data.</text>
</comment>
<dbReference type="RefSeq" id="WP_148540306.1">
    <property type="nucleotide sequence ID" value="NZ_VSDQ01000409.1"/>
</dbReference>
<dbReference type="EMBL" id="VSDQ01000409">
    <property type="protein sequence ID" value="TYA84052.1"/>
    <property type="molecule type" value="Genomic_DNA"/>
</dbReference>
<dbReference type="PANTHER" id="PTHR12835">
    <property type="entry name" value="BIOTIN PROTEIN LIGASE"/>
    <property type="match status" value="1"/>
</dbReference>
<evidence type="ECO:0000313" key="3">
    <source>
        <dbReference type="EMBL" id="TYA84052.1"/>
    </source>
</evidence>
<dbReference type="InterPro" id="IPR045864">
    <property type="entry name" value="aa-tRNA-synth_II/BPL/LPL"/>
</dbReference>
<dbReference type="GO" id="GO:0004077">
    <property type="term" value="F:biotin--[biotin carboxyl-carrier protein] ligase activity"/>
    <property type="evidence" value="ECO:0007669"/>
    <property type="project" value="UniProtKB-EC"/>
</dbReference>
<dbReference type="InterPro" id="IPR004143">
    <property type="entry name" value="BPL_LPL_catalytic"/>
</dbReference>
<dbReference type="Pfam" id="PF03099">
    <property type="entry name" value="BPL_LplA_LipB"/>
    <property type="match status" value="1"/>
</dbReference>
<dbReference type="AlphaFoldDB" id="A0A5D0IQR3"/>
<dbReference type="EC" id="6.3.4.15" evidence="3"/>
<sequence length="243" mass="27264">MSIIKLDATDSTNSFLRGLISEETVADLTAVMAKKQTNGRGQMGTVWNSEASKNLTFSVFKNLEDVQIEFPFYISIATSLALLKTLSFFSIPKLKVKWPNDILSEDKKICGILIENVIKNNKITASIIGIGLNVNQTNFKDLPKASSLRIISGRLFDLEEVAQQIISNLRYYFNLLNSGDLALLKEEYLNYLFRKNKPSTFKNAEGNLFSGFITDVSDSGNLVVLLEDAIVQEFDLKEIQLLY</sequence>
<organism evidence="3 4">
    <name type="scientific">Seonamhaeicola marinus</name>
    <dbReference type="NCBI Taxonomy" id="1912246"/>
    <lineage>
        <taxon>Bacteria</taxon>
        <taxon>Pseudomonadati</taxon>
        <taxon>Bacteroidota</taxon>
        <taxon>Flavobacteriia</taxon>
        <taxon>Flavobacteriales</taxon>
        <taxon>Flavobacteriaceae</taxon>
    </lineage>
</organism>
<dbReference type="PANTHER" id="PTHR12835:SF5">
    <property type="entry name" value="BIOTIN--PROTEIN LIGASE"/>
    <property type="match status" value="1"/>
</dbReference>
<dbReference type="InterPro" id="IPR004408">
    <property type="entry name" value="Biotin_CoA_COase_ligase"/>
</dbReference>
<dbReference type="NCBIfam" id="TIGR00121">
    <property type="entry name" value="birA_ligase"/>
    <property type="match status" value="1"/>
</dbReference>
<evidence type="ECO:0000256" key="1">
    <source>
        <dbReference type="ARBA" id="ARBA00022598"/>
    </source>
</evidence>
<dbReference type="CDD" id="cd16442">
    <property type="entry name" value="BPL"/>
    <property type="match status" value="1"/>
</dbReference>
<dbReference type="Proteomes" id="UP000323930">
    <property type="component" value="Unassembled WGS sequence"/>
</dbReference>
<accession>A0A5D0IQR3</accession>
<proteinExistence type="predicted"/>